<sequence length="187" mass="20742">MAGSLEGCVASLRSSMQLLDSSISILDSGVKDFPRLSRVLQTTRHFEIISEPELHAAQSALVSEIRPEVDALLGRVAAYLDKLERRERSLIAKYDLQAGRLSSSEERADKGAAATAKRQSEQRMRSLGGAGGAPGPEKNNPLAELKMKQLRQKKERLSYAVDRLTLQAQQRERQLRMSMAAPQQRLD</sequence>
<keyword evidence="6" id="KW-0158">Chromosome</keyword>
<evidence type="ECO:0000256" key="13">
    <source>
        <dbReference type="SAM" id="MobiDB-lite"/>
    </source>
</evidence>
<keyword evidence="8" id="KW-0995">Kinetochore</keyword>
<evidence type="ECO:0000256" key="12">
    <source>
        <dbReference type="ARBA" id="ARBA00032583"/>
    </source>
</evidence>
<accession>A0A6A6PBA8</accession>
<dbReference type="InterPro" id="IPR013251">
    <property type="entry name" value="DASH_Spc19"/>
</dbReference>
<evidence type="ECO:0000256" key="8">
    <source>
        <dbReference type="ARBA" id="ARBA00022838"/>
    </source>
</evidence>
<dbReference type="Proteomes" id="UP000799766">
    <property type="component" value="Unassembled WGS sequence"/>
</dbReference>
<comment type="similarity">
    <text evidence="4">Belongs to the DASH complex SPC19 family.</text>
</comment>
<evidence type="ECO:0000256" key="3">
    <source>
        <dbReference type="ARBA" id="ARBA00004629"/>
    </source>
</evidence>
<evidence type="ECO:0000256" key="6">
    <source>
        <dbReference type="ARBA" id="ARBA00022454"/>
    </source>
</evidence>
<evidence type="ECO:0000256" key="11">
    <source>
        <dbReference type="ARBA" id="ARBA00023328"/>
    </source>
</evidence>
<proteinExistence type="inferred from homology"/>
<evidence type="ECO:0000256" key="2">
    <source>
        <dbReference type="ARBA" id="ARBA00004186"/>
    </source>
</evidence>
<dbReference type="PANTHER" id="PTHR28262:SF1">
    <property type="entry name" value="DASH COMPLEX SUBUNIT SPC19"/>
    <property type="match status" value="1"/>
</dbReference>
<dbReference type="EMBL" id="MU001673">
    <property type="protein sequence ID" value="KAF2460703.1"/>
    <property type="molecule type" value="Genomic_DNA"/>
</dbReference>
<evidence type="ECO:0000256" key="9">
    <source>
        <dbReference type="ARBA" id="ARBA00023212"/>
    </source>
</evidence>
<evidence type="ECO:0000313" key="14">
    <source>
        <dbReference type="EMBL" id="KAF2460703.1"/>
    </source>
</evidence>
<keyword evidence="11" id="KW-0137">Centromere</keyword>
<dbReference type="GO" id="GO:0008608">
    <property type="term" value="P:attachment of spindle microtubules to kinetochore"/>
    <property type="evidence" value="ECO:0007669"/>
    <property type="project" value="InterPro"/>
</dbReference>
<reference evidence="14" key="1">
    <citation type="journal article" date="2020" name="Stud. Mycol.">
        <title>101 Dothideomycetes genomes: a test case for predicting lifestyles and emergence of pathogens.</title>
        <authorList>
            <person name="Haridas S."/>
            <person name="Albert R."/>
            <person name="Binder M."/>
            <person name="Bloem J."/>
            <person name="Labutti K."/>
            <person name="Salamov A."/>
            <person name="Andreopoulos B."/>
            <person name="Baker S."/>
            <person name="Barry K."/>
            <person name="Bills G."/>
            <person name="Bluhm B."/>
            <person name="Cannon C."/>
            <person name="Castanera R."/>
            <person name="Culley D."/>
            <person name="Daum C."/>
            <person name="Ezra D."/>
            <person name="Gonzalez J."/>
            <person name="Henrissat B."/>
            <person name="Kuo A."/>
            <person name="Liang C."/>
            <person name="Lipzen A."/>
            <person name="Lutzoni F."/>
            <person name="Magnuson J."/>
            <person name="Mondo S."/>
            <person name="Nolan M."/>
            <person name="Ohm R."/>
            <person name="Pangilinan J."/>
            <person name="Park H.-J."/>
            <person name="Ramirez L."/>
            <person name="Alfaro M."/>
            <person name="Sun H."/>
            <person name="Tritt A."/>
            <person name="Yoshinaga Y."/>
            <person name="Zwiers L.-H."/>
            <person name="Turgeon B."/>
            <person name="Goodwin S."/>
            <person name="Spatafora J."/>
            <person name="Crous P."/>
            <person name="Grigoriev I."/>
        </authorList>
    </citation>
    <scope>NUCLEOTIDE SEQUENCE</scope>
    <source>
        <strain evidence="14">ATCC 16933</strain>
    </source>
</reference>
<dbReference type="Pfam" id="PF08287">
    <property type="entry name" value="DASH_Spc19"/>
    <property type="match status" value="1"/>
</dbReference>
<dbReference type="PANTHER" id="PTHR28262">
    <property type="entry name" value="DASH COMPLEX SUBUNIT SPC19"/>
    <property type="match status" value="1"/>
</dbReference>
<evidence type="ECO:0000256" key="1">
    <source>
        <dbReference type="ARBA" id="ARBA00004123"/>
    </source>
</evidence>
<evidence type="ECO:0000256" key="5">
    <source>
        <dbReference type="ARBA" id="ARBA00016329"/>
    </source>
</evidence>
<keyword evidence="10" id="KW-0539">Nucleus</keyword>
<evidence type="ECO:0000256" key="10">
    <source>
        <dbReference type="ARBA" id="ARBA00023242"/>
    </source>
</evidence>
<gene>
    <name evidence="14" type="ORF">BDY21DRAFT_280255</name>
</gene>
<dbReference type="OrthoDB" id="3361333at2759"/>
<keyword evidence="15" id="KW-1185">Reference proteome</keyword>
<dbReference type="GO" id="GO:0005876">
    <property type="term" value="C:spindle microtubule"/>
    <property type="evidence" value="ECO:0007669"/>
    <property type="project" value="InterPro"/>
</dbReference>
<evidence type="ECO:0000256" key="7">
    <source>
        <dbReference type="ARBA" id="ARBA00022490"/>
    </source>
</evidence>
<organism evidence="14 15">
    <name type="scientific">Lineolata rhizophorae</name>
    <dbReference type="NCBI Taxonomy" id="578093"/>
    <lineage>
        <taxon>Eukaryota</taxon>
        <taxon>Fungi</taxon>
        <taxon>Dikarya</taxon>
        <taxon>Ascomycota</taxon>
        <taxon>Pezizomycotina</taxon>
        <taxon>Dothideomycetes</taxon>
        <taxon>Dothideomycetes incertae sedis</taxon>
        <taxon>Lineolatales</taxon>
        <taxon>Lineolataceae</taxon>
        <taxon>Lineolata</taxon>
    </lineage>
</organism>
<feature type="region of interest" description="Disordered" evidence="13">
    <location>
        <begin position="102"/>
        <end position="149"/>
    </location>
</feature>
<protein>
    <recommendedName>
        <fullName evidence="5">DASH complex subunit SPC19</fullName>
    </recommendedName>
    <alternativeName>
        <fullName evidence="12">Outer kinetochore protein SPC19</fullName>
    </alternativeName>
</protein>
<keyword evidence="9" id="KW-0206">Cytoskeleton</keyword>
<comment type="subcellular location">
    <subcellularLocation>
        <location evidence="3">Chromosome</location>
        <location evidence="3">Centromere</location>
        <location evidence="3">Kinetochore</location>
    </subcellularLocation>
    <subcellularLocation>
        <location evidence="2">Cytoplasm</location>
        <location evidence="2">Cytoskeleton</location>
        <location evidence="2">Spindle</location>
    </subcellularLocation>
    <subcellularLocation>
        <location evidence="1">Nucleus</location>
    </subcellularLocation>
</comment>
<dbReference type="GO" id="GO:0042729">
    <property type="term" value="C:DASH complex"/>
    <property type="evidence" value="ECO:0007669"/>
    <property type="project" value="InterPro"/>
</dbReference>
<name>A0A6A6PBA8_9PEZI</name>
<dbReference type="AlphaFoldDB" id="A0A6A6PBA8"/>
<evidence type="ECO:0000256" key="4">
    <source>
        <dbReference type="ARBA" id="ARBA00008952"/>
    </source>
</evidence>
<evidence type="ECO:0000313" key="15">
    <source>
        <dbReference type="Proteomes" id="UP000799766"/>
    </source>
</evidence>
<keyword evidence="7" id="KW-0963">Cytoplasm</keyword>